<sequence length="240" mass="26832">MARSDRLLRLLQAMRVLPAPLTARRLAEETGVSLRSLYRDIDSLRAAGARIEGERGYGYRLVEDFALPPQTLTRAEIEALVLGLAEVRGMGDAALAGAAVSALAKIAATLPDEAEQQAMHAVSLVYRPQKRAPLGIDLEKLREAAWRERAVAIGYVDQHGAETERTIWPLAIVYTERTLSVLAWCCLRQDFRIFRGDRIMWAEVRAESFRPKRVALLRDYLAQLRAREASEDGRRLSPGP</sequence>
<dbReference type="AlphaFoldDB" id="A0A087M0J9"/>
<dbReference type="PANTHER" id="PTHR34580">
    <property type="match status" value="1"/>
</dbReference>
<dbReference type="InterPro" id="IPR051534">
    <property type="entry name" value="CBASS_pafABC_assoc_protein"/>
</dbReference>
<dbReference type="InterPro" id="IPR036390">
    <property type="entry name" value="WH_DNA-bd_sf"/>
</dbReference>
<evidence type="ECO:0000259" key="1">
    <source>
        <dbReference type="Pfam" id="PF08279"/>
    </source>
</evidence>
<dbReference type="InterPro" id="IPR036388">
    <property type="entry name" value="WH-like_DNA-bd_sf"/>
</dbReference>
<dbReference type="SUPFAM" id="SSF46785">
    <property type="entry name" value="Winged helix' DNA-binding domain"/>
    <property type="match status" value="1"/>
</dbReference>
<dbReference type="STRING" id="46914.JP75_14525"/>
<dbReference type="PANTHER" id="PTHR34580:SF3">
    <property type="entry name" value="PROTEIN PAFB"/>
    <property type="match status" value="1"/>
</dbReference>
<organism evidence="3 4">
    <name type="scientific">Devosia riboflavina</name>
    <dbReference type="NCBI Taxonomy" id="46914"/>
    <lineage>
        <taxon>Bacteria</taxon>
        <taxon>Pseudomonadati</taxon>
        <taxon>Pseudomonadota</taxon>
        <taxon>Alphaproteobacteria</taxon>
        <taxon>Hyphomicrobiales</taxon>
        <taxon>Devosiaceae</taxon>
        <taxon>Devosia</taxon>
    </lineage>
</organism>
<feature type="domain" description="WYL" evidence="2">
    <location>
        <begin position="138"/>
        <end position="200"/>
    </location>
</feature>
<dbReference type="Proteomes" id="UP000028981">
    <property type="component" value="Unassembled WGS sequence"/>
</dbReference>
<feature type="domain" description="Helix-turn-helix type 11" evidence="1">
    <location>
        <begin position="7"/>
        <end position="60"/>
    </location>
</feature>
<dbReference type="PROSITE" id="PS52050">
    <property type="entry name" value="WYL"/>
    <property type="match status" value="1"/>
</dbReference>
<keyword evidence="4" id="KW-1185">Reference proteome</keyword>
<dbReference type="RefSeq" id="WP_035084017.1">
    <property type="nucleotide sequence ID" value="NZ_JQGC01000013.1"/>
</dbReference>
<dbReference type="Pfam" id="PF13280">
    <property type="entry name" value="WYL"/>
    <property type="match status" value="1"/>
</dbReference>
<accession>A0A087M0J9</accession>
<protein>
    <submittedName>
        <fullName evidence="3">Transcriptional regulator</fullName>
    </submittedName>
</protein>
<name>A0A087M0J9_9HYPH</name>
<evidence type="ECO:0000313" key="3">
    <source>
        <dbReference type="EMBL" id="KFL30402.1"/>
    </source>
</evidence>
<proteinExistence type="predicted"/>
<evidence type="ECO:0000313" key="4">
    <source>
        <dbReference type="Proteomes" id="UP000028981"/>
    </source>
</evidence>
<evidence type="ECO:0000259" key="2">
    <source>
        <dbReference type="Pfam" id="PF13280"/>
    </source>
</evidence>
<dbReference type="Pfam" id="PF08279">
    <property type="entry name" value="HTH_11"/>
    <property type="match status" value="1"/>
</dbReference>
<dbReference type="OrthoDB" id="9807255at2"/>
<dbReference type="Gene3D" id="1.10.10.10">
    <property type="entry name" value="Winged helix-like DNA-binding domain superfamily/Winged helix DNA-binding domain"/>
    <property type="match status" value="1"/>
</dbReference>
<comment type="caution">
    <text evidence="3">The sequence shown here is derived from an EMBL/GenBank/DDBJ whole genome shotgun (WGS) entry which is preliminary data.</text>
</comment>
<gene>
    <name evidence="3" type="ORF">JP75_14525</name>
</gene>
<reference evidence="3 4" key="1">
    <citation type="submission" date="2014-08" db="EMBL/GenBank/DDBJ databases">
        <authorList>
            <person name="Hassan Y.I."/>
            <person name="Lepp D."/>
            <person name="Zhou T."/>
        </authorList>
    </citation>
    <scope>NUCLEOTIDE SEQUENCE [LARGE SCALE GENOMIC DNA]</scope>
    <source>
        <strain evidence="3 4">IFO13584</strain>
    </source>
</reference>
<dbReference type="EMBL" id="JQGC01000013">
    <property type="protein sequence ID" value="KFL30402.1"/>
    <property type="molecule type" value="Genomic_DNA"/>
</dbReference>
<dbReference type="InterPro" id="IPR013196">
    <property type="entry name" value="HTH_11"/>
</dbReference>
<dbReference type="InterPro" id="IPR026881">
    <property type="entry name" value="WYL_dom"/>
</dbReference>